<dbReference type="EMBL" id="VCEJ01000004">
    <property type="protein sequence ID" value="TLV01277.1"/>
    <property type="molecule type" value="Genomic_DNA"/>
</dbReference>
<proteinExistence type="predicted"/>
<dbReference type="AlphaFoldDB" id="A0A5R9KYV9"/>
<protein>
    <submittedName>
        <fullName evidence="2">Uncharacterized protein</fullName>
    </submittedName>
</protein>
<evidence type="ECO:0000313" key="3">
    <source>
        <dbReference type="Proteomes" id="UP000306402"/>
    </source>
</evidence>
<comment type="caution">
    <text evidence="2">The sequence shown here is derived from an EMBL/GenBank/DDBJ whole genome shotgun (WGS) entry which is preliminary data.</text>
</comment>
<name>A0A5R9KYV9_9BACT</name>
<evidence type="ECO:0000256" key="1">
    <source>
        <dbReference type="SAM" id="MobiDB-lite"/>
    </source>
</evidence>
<dbReference type="RefSeq" id="WP_138366648.1">
    <property type="nucleotide sequence ID" value="NZ_VCEJ01000004.1"/>
</dbReference>
<keyword evidence="3" id="KW-1185">Reference proteome</keyword>
<reference evidence="2 3" key="1">
    <citation type="submission" date="2019-05" db="EMBL/GenBank/DDBJ databases">
        <authorList>
            <person name="Qu J.-H."/>
        </authorList>
    </citation>
    <scope>NUCLEOTIDE SEQUENCE [LARGE SCALE GENOMIC DNA]</scope>
    <source>
        <strain evidence="2 3">T17</strain>
    </source>
</reference>
<organism evidence="2 3">
    <name type="scientific">Dyadobacter luticola</name>
    <dbReference type="NCBI Taxonomy" id="1979387"/>
    <lineage>
        <taxon>Bacteria</taxon>
        <taxon>Pseudomonadati</taxon>
        <taxon>Bacteroidota</taxon>
        <taxon>Cytophagia</taxon>
        <taxon>Cytophagales</taxon>
        <taxon>Spirosomataceae</taxon>
        <taxon>Dyadobacter</taxon>
    </lineage>
</organism>
<dbReference type="Proteomes" id="UP000306402">
    <property type="component" value="Unassembled WGS sequence"/>
</dbReference>
<sequence>MSRSNKNPRKRRSNGPPDPFDPNQFRKVLQNLVANPSTLNVERIRYIRWWFLHSAMVTFCMSKRMLELPRKLLNPNKPELEMILGMIISSHRLYENGKQLVHDYQVLQEANIAVAEIEDFKQAYQKLLESIHYLESVYAISPDLLGINDFLRKN</sequence>
<evidence type="ECO:0000313" key="2">
    <source>
        <dbReference type="EMBL" id="TLV01277.1"/>
    </source>
</evidence>
<gene>
    <name evidence="2" type="ORF">FEN17_17705</name>
</gene>
<feature type="region of interest" description="Disordered" evidence="1">
    <location>
        <begin position="1"/>
        <end position="23"/>
    </location>
</feature>
<accession>A0A5R9KYV9</accession>
<feature type="compositionally biased region" description="Basic residues" evidence="1">
    <location>
        <begin position="1"/>
        <end position="13"/>
    </location>
</feature>